<organism evidence="1">
    <name type="scientific">Arundo donax</name>
    <name type="common">Giant reed</name>
    <name type="synonym">Donax arundinaceus</name>
    <dbReference type="NCBI Taxonomy" id="35708"/>
    <lineage>
        <taxon>Eukaryota</taxon>
        <taxon>Viridiplantae</taxon>
        <taxon>Streptophyta</taxon>
        <taxon>Embryophyta</taxon>
        <taxon>Tracheophyta</taxon>
        <taxon>Spermatophyta</taxon>
        <taxon>Magnoliopsida</taxon>
        <taxon>Liliopsida</taxon>
        <taxon>Poales</taxon>
        <taxon>Poaceae</taxon>
        <taxon>PACMAD clade</taxon>
        <taxon>Arundinoideae</taxon>
        <taxon>Arundineae</taxon>
        <taxon>Arundo</taxon>
    </lineage>
</organism>
<accession>A0A0A9C7X4</accession>
<reference evidence="1" key="1">
    <citation type="submission" date="2014-09" db="EMBL/GenBank/DDBJ databases">
        <authorList>
            <person name="Magalhaes I.L.F."/>
            <person name="Oliveira U."/>
            <person name="Santos F.R."/>
            <person name="Vidigal T.H.D.A."/>
            <person name="Brescovit A.D."/>
            <person name="Santos A.J."/>
        </authorList>
    </citation>
    <scope>NUCLEOTIDE SEQUENCE</scope>
    <source>
        <tissue evidence="1">Shoot tissue taken approximately 20 cm above the soil surface</tissue>
    </source>
</reference>
<evidence type="ECO:0000313" key="1">
    <source>
        <dbReference type="EMBL" id="JAD71636.1"/>
    </source>
</evidence>
<name>A0A0A9C7X4_ARUDO</name>
<protein>
    <submittedName>
        <fullName evidence="1">Uncharacterized protein</fullName>
    </submittedName>
</protein>
<reference evidence="1" key="2">
    <citation type="journal article" date="2015" name="Data Brief">
        <title>Shoot transcriptome of the giant reed, Arundo donax.</title>
        <authorList>
            <person name="Barrero R.A."/>
            <person name="Guerrero F.D."/>
            <person name="Moolhuijzen P."/>
            <person name="Goolsby J.A."/>
            <person name="Tidwell J."/>
            <person name="Bellgard S.E."/>
            <person name="Bellgard M.I."/>
        </authorList>
    </citation>
    <scope>NUCLEOTIDE SEQUENCE</scope>
    <source>
        <tissue evidence="1">Shoot tissue taken approximately 20 cm above the soil surface</tissue>
    </source>
</reference>
<dbReference type="EMBL" id="GBRH01226259">
    <property type="protein sequence ID" value="JAD71636.1"/>
    <property type="molecule type" value="Transcribed_RNA"/>
</dbReference>
<sequence length="34" mass="3925">MWTNGHNQLQMIYFVRSCGGGYSSAWKVFDRATL</sequence>
<dbReference type="AlphaFoldDB" id="A0A0A9C7X4"/>
<proteinExistence type="predicted"/>